<proteinExistence type="predicted"/>
<accession>A0A4C1YII1</accession>
<dbReference type="Proteomes" id="UP000299102">
    <property type="component" value="Unassembled WGS sequence"/>
</dbReference>
<name>A0A4C1YII1_EUMVA</name>
<sequence length="134" mass="14751">MEQGIMFWKVPRRLECSGLLAVCRMGVLCRFGYAGVGLPPPPNACNSIHKLLSQFAGTKSIYDEGSSDSESKGSFVTKRKETHHSDRETLTFECSICWLSPKSQATIVTGATTTSGTYGLTLFSQEQSEWFNLS</sequence>
<evidence type="ECO:0000256" key="1">
    <source>
        <dbReference type="SAM" id="MobiDB-lite"/>
    </source>
</evidence>
<dbReference type="EMBL" id="BGZK01001266">
    <property type="protein sequence ID" value="GBP75908.1"/>
    <property type="molecule type" value="Genomic_DNA"/>
</dbReference>
<evidence type="ECO:0000313" key="3">
    <source>
        <dbReference type="Proteomes" id="UP000299102"/>
    </source>
</evidence>
<protein>
    <submittedName>
        <fullName evidence="2">Uncharacterized protein</fullName>
    </submittedName>
</protein>
<comment type="caution">
    <text evidence="2">The sequence shown here is derived from an EMBL/GenBank/DDBJ whole genome shotgun (WGS) entry which is preliminary data.</text>
</comment>
<organism evidence="2 3">
    <name type="scientific">Eumeta variegata</name>
    <name type="common">Bagworm moth</name>
    <name type="synonym">Eumeta japonica</name>
    <dbReference type="NCBI Taxonomy" id="151549"/>
    <lineage>
        <taxon>Eukaryota</taxon>
        <taxon>Metazoa</taxon>
        <taxon>Ecdysozoa</taxon>
        <taxon>Arthropoda</taxon>
        <taxon>Hexapoda</taxon>
        <taxon>Insecta</taxon>
        <taxon>Pterygota</taxon>
        <taxon>Neoptera</taxon>
        <taxon>Endopterygota</taxon>
        <taxon>Lepidoptera</taxon>
        <taxon>Glossata</taxon>
        <taxon>Ditrysia</taxon>
        <taxon>Tineoidea</taxon>
        <taxon>Psychidae</taxon>
        <taxon>Oiketicinae</taxon>
        <taxon>Eumeta</taxon>
    </lineage>
</organism>
<reference evidence="2 3" key="1">
    <citation type="journal article" date="2019" name="Commun. Biol.">
        <title>The bagworm genome reveals a unique fibroin gene that provides high tensile strength.</title>
        <authorList>
            <person name="Kono N."/>
            <person name="Nakamura H."/>
            <person name="Ohtoshi R."/>
            <person name="Tomita M."/>
            <person name="Numata K."/>
            <person name="Arakawa K."/>
        </authorList>
    </citation>
    <scope>NUCLEOTIDE SEQUENCE [LARGE SCALE GENOMIC DNA]</scope>
</reference>
<feature type="region of interest" description="Disordered" evidence="1">
    <location>
        <begin position="62"/>
        <end position="84"/>
    </location>
</feature>
<evidence type="ECO:0000313" key="2">
    <source>
        <dbReference type="EMBL" id="GBP75908.1"/>
    </source>
</evidence>
<keyword evidence="3" id="KW-1185">Reference proteome</keyword>
<gene>
    <name evidence="2" type="ORF">EVAR_11021_1</name>
</gene>
<dbReference type="AlphaFoldDB" id="A0A4C1YII1"/>